<protein>
    <submittedName>
        <fullName evidence="1">Uncharacterized protein</fullName>
    </submittedName>
</protein>
<dbReference type="OrthoDB" id="6782168at2759"/>
<evidence type="ECO:0000313" key="1">
    <source>
        <dbReference type="EMBL" id="KAF2890563.1"/>
    </source>
</evidence>
<dbReference type="Proteomes" id="UP000801492">
    <property type="component" value="Unassembled WGS sequence"/>
</dbReference>
<keyword evidence="2" id="KW-1185">Reference proteome</keyword>
<gene>
    <name evidence="1" type="ORF">ILUMI_15610</name>
</gene>
<organism evidence="1 2">
    <name type="scientific">Ignelater luminosus</name>
    <name type="common">Cucubano</name>
    <name type="synonym">Pyrophorus luminosus</name>
    <dbReference type="NCBI Taxonomy" id="2038154"/>
    <lineage>
        <taxon>Eukaryota</taxon>
        <taxon>Metazoa</taxon>
        <taxon>Ecdysozoa</taxon>
        <taxon>Arthropoda</taxon>
        <taxon>Hexapoda</taxon>
        <taxon>Insecta</taxon>
        <taxon>Pterygota</taxon>
        <taxon>Neoptera</taxon>
        <taxon>Endopterygota</taxon>
        <taxon>Coleoptera</taxon>
        <taxon>Polyphaga</taxon>
        <taxon>Elateriformia</taxon>
        <taxon>Elateroidea</taxon>
        <taxon>Elateridae</taxon>
        <taxon>Agrypninae</taxon>
        <taxon>Pyrophorini</taxon>
        <taxon>Ignelater</taxon>
    </lineage>
</organism>
<name>A0A8K0G9R4_IGNLU</name>
<dbReference type="AlphaFoldDB" id="A0A8K0G9R4"/>
<proteinExistence type="predicted"/>
<reference evidence="1" key="1">
    <citation type="submission" date="2019-08" db="EMBL/GenBank/DDBJ databases">
        <title>The genome of the North American firefly Photinus pyralis.</title>
        <authorList>
            <consortium name="Photinus pyralis genome working group"/>
            <person name="Fallon T.R."/>
            <person name="Sander Lower S.E."/>
            <person name="Weng J.-K."/>
        </authorList>
    </citation>
    <scope>NUCLEOTIDE SEQUENCE</scope>
    <source>
        <strain evidence="1">TRF0915ILg1</strain>
        <tissue evidence="1">Whole body</tissue>
    </source>
</reference>
<accession>A0A8K0G9R4</accession>
<comment type="caution">
    <text evidence="1">The sequence shown here is derived from an EMBL/GenBank/DDBJ whole genome shotgun (WGS) entry which is preliminary data.</text>
</comment>
<evidence type="ECO:0000313" key="2">
    <source>
        <dbReference type="Proteomes" id="UP000801492"/>
    </source>
</evidence>
<dbReference type="EMBL" id="VTPC01049992">
    <property type="protein sequence ID" value="KAF2890563.1"/>
    <property type="molecule type" value="Genomic_DNA"/>
</dbReference>
<sequence>MNSENVWEKIKESITETADRVLGKKTRQNRKPWITKDIVELIEERRKLKNSHKEEHQAKYRMRRNRINREAKIAKDRHIAQKCEEIENDLKTEKIDRAYKNIKTFLDERKIRTETESHLRLCWPRFLQLYWDPVELIQLLNLQDQKMLKRNLNIDGFDVASPRQQLESSPRIRSRRLPPFSLKQLYPLPFAIELALGNLS</sequence>